<feature type="region of interest" description="Disordered" evidence="2">
    <location>
        <begin position="373"/>
        <end position="425"/>
    </location>
</feature>
<accession>A0AA39W8W4</accession>
<dbReference type="PANTHER" id="PTHR33240">
    <property type="entry name" value="OS08G0508500 PROTEIN"/>
    <property type="match status" value="1"/>
</dbReference>
<feature type="compositionally biased region" description="Basic and acidic residues" evidence="2">
    <location>
        <begin position="374"/>
        <end position="407"/>
    </location>
</feature>
<protein>
    <recommendedName>
        <fullName evidence="3">Retrotransposon gag domain-containing protein</fullName>
    </recommendedName>
</protein>
<dbReference type="InterPro" id="IPR005162">
    <property type="entry name" value="Retrotrans_gag_dom"/>
</dbReference>
<dbReference type="Proteomes" id="UP001168877">
    <property type="component" value="Unassembled WGS sequence"/>
</dbReference>
<reference evidence="4" key="1">
    <citation type="journal article" date="2022" name="Plant J.">
        <title>Strategies of tolerance reflected in two North American maple genomes.</title>
        <authorList>
            <person name="McEvoy S.L."/>
            <person name="Sezen U.U."/>
            <person name="Trouern-Trend A."/>
            <person name="McMahon S.M."/>
            <person name="Schaberg P.G."/>
            <person name="Yang J."/>
            <person name="Wegrzyn J.L."/>
            <person name="Swenson N.G."/>
        </authorList>
    </citation>
    <scope>NUCLEOTIDE SEQUENCE</scope>
    <source>
        <strain evidence="4">NS2018</strain>
    </source>
</reference>
<feature type="compositionally biased region" description="Basic and acidic residues" evidence="2">
    <location>
        <begin position="542"/>
        <end position="553"/>
    </location>
</feature>
<feature type="compositionally biased region" description="Basic and acidic residues" evidence="2">
    <location>
        <begin position="480"/>
        <end position="493"/>
    </location>
</feature>
<feature type="region of interest" description="Disordered" evidence="2">
    <location>
        <begin position="480"/>
        <end position="509"/>
    </location>
</feature>
<dbReference type="CDD" id="cd00303">
    <property type="entry name" value="retropepsin_like"/>
    <property type="match status" value="1"/>
</dbReference>
<evidence type="ECO:0000256" key="1">
    <source>
        <dbReference type="SAM" id="Coils"/>
    </source>
</evidence>
<reference evidence="4" key="2">
    <citation type="submission" date="2023-06" db="EMBL/GenBank/DDBJ databases">
        <authorList>
            <person name="Swenson N.G."/>
            <person name="Wegrzyn J.L."/>
            <person name="Mcevoy S.L."/>
        </authorList>
    </citation>
    <scope>NUCLEOTIDE SEQUENCE</scope>
    <source>
        <strain evidence="4">NS2018</strain>
        <tissue evidence="4">Leaf</tissue>
    </source>
</reference>
<comment type="caution">
    <text evidence="4">The sequence shown here is derived from an EMBL/GenBank/DDBJ whole genome shotgun (WGS) entry which is preliminary data.</text>
</comment>
<name>A0AA39W8W4_ACESA</name>
<keyword evidence="5" id="KW-1185">Reference proteome</keyword>
<keyword evidence="1" id="KW-0175">Coiled coil</keyword>
<gene>
    <name evidence="4" type="ORF">LWI29_012369</name>
</gene>
<dbReference type="PANTHER" id="PTHR33240:SF8">
    <property type="entry name" value="OS03G0439900 PROTEIN"/>
    <property type="match status" value="1"/>
</dbReference>
<feature type="coiled-coil region" evidence="1">
    <location>
        <begin position="6"/>
        <end position="33"/>
    </location>
</feature>
<feature type="domain" description="Retrotransposon gag" evidence="3">
    <location>
        <begin position="236"/>
        <end position="325"/>
    </location>
</feature>
<dbReference type="EMBL" id="JAUESC010000001">
    <property type="protein sequence ID" value="KAK0607270.1"/>
    <property type="molecule type" value="Genomic_DNA"/>
</dbReference>
<dbReference type="Pfam" id="PF03732">
    <property type="entry name" value="Retrotrans_gag"/>
    <property type="match status" value="1"/>
</dbReference>
<organism evidence="4 5">
    <name type="scientific">Acer saccharum</name>
    <name type="common">Sugar maple</name>
    <dbReference type="NCBI Taxonomy" id="4024"/>
    <lineage>
        <taxon>Eukaryota</taxon>
        <taxon>Viridiplantae</taxon>
        <taxon>Streptophyta</taxon>
        <taxon>Embryophyta</taxon>
        <taxon>Tracheophyta</taxon>
        <taxon>Spermatophyta</taxon>
        <taxon>Magnoliopsida</taxon>
        <taxon>eudicotyledons</taxon>
        <taxon>Gunneridae</taxon>
        <taxon>Pentapetalae</taxon>
        <taxon>rosids</taxon>
        <taxon>malvids</taxon>
        <taxon>Sapindales</taxon>
        <taxon>Sapindaceae</taxon>
        <taxon>Hippocastanoideae</taxon>
        <taxon>Acereae</taxon>
        <taxon>Acer</taxon>
    </lineage>
</organism>
<evidence type="ECO:0000256" key="2">
    <source>
        <dbReference type="SAM" id="MobiDB-lite"/>
    </source>
</evidence>
<feature type="region of interest" description="Disordered" evidence="2">
    <location>
        <begin position="522"/>
        <end position="553"/>
    </location>
</feature>
<evidence type="ECO:0000313" key="4">
    <source>
        <dbReference type="EMBL" id="KAK0607270.1"/>
    </source>
</evidence>
<evidence type="ECO:0000259" key="3">
    <source>
        <dbReference type="Pfam" id="PF03732"/>
    </source>
</evidence>
<dbReference type="Gene3D" id="2.40.70.10">
    <property type="entry name" value="Acid Proteases"/>
    <property type="match status" value="1"/>
</dbReference>
<evidence type="ECO:0000313" key="5">
    <source>
        <dbReference type="Proteomes" id="UP001168877"/>
    </source>
</evidence>
<dbReference type="InterPro" id="IPR021109">
    <property type="entry name" value="Peptidase_aspartic_dom_sf"/>
</dbReference>
<sequence>MLNAQMAASTERLQALEAENAAIRATNEELRMLVDGVVVPDSATSEHPVPTSNDDNNVDRHIRRVPGNPIAPEANPVDHQTRPTPQTARVEIDLNDIPARNDAVNEHEQPIDQQPDNVPKAVMSLQSTPGVVKPGPDLNLSANLDFSRRFAEMEALIQRIPGVPAPIKKSTANSFADSPFVDAIALVEMLKKFNFPNMKQYEGTTDPDDHIAQYKQRMFTAAIPRDLREACMCKAFGSSLSGPAFQWYTNLPNNSIDSFAQLTDTFVEQFASSRKLEKLSDDLYTITQRTGENLRAYVGRFNREKVQIPHCNQATAIYAFRKGLRFDSDLYKELTKYPCRTMEDVLAKAWAQIKWEEDEANFVGRANSSYYGGRRNERIDRKSKDKRSEPYPTSDRRNIQSRHEGSGERSTYGRGIPSYERNGQDNQMATKMNALPEHRDPKLRCEFHGDHGHRTEDCIALKFEVAELLKQGHLREFLTDKGKQTYARRDDQRQTGAVDSPPDPPRQDRVINCISGGSEVSGVSYSAAKRHTRQVSNAEIQPNREHPSKVDETVTFRSTDKSDLFSPHHDALVISLHIANCLTKRILIDNGSSCNILFNSALREMQVDESKLSRRTTMLTGFSGEQKSTLGEIVLPVYAEGVNLYINFLVLDCQSPYNAILGRPWIHELKAIPSTYHQLIKFPTKWGVKEIKGEQRAARECYQNALKKKKQEL</sequence>
<proteinExistence type="predicted"/>
<dbReference type="AlphaFoldDB" id="A0AA39W8W4"/>